<accession>E5BIQ7</accession>
<name>E5BIQ7_9FUSO</name>
<dbReference type="AlphaFoldDB" id="E5BIQ7"/>
<dbReference type="EMBL" id="GG657987">
    <property type="protein sequence ID" value="EFS22380.1"/>
    <property type="molecule type" value="Genomic_DNA"/>
</dbReference>
<proteinExistence type="predicted"/>
<sequence length="100" mass="11603">MRRSSMGLFGKKEQKPFVSNNSLVEIISCLGAYEEGISEKGYEALEKKLERRYLYRNVESVDFGGEVALVKYKDLKVRSEFEVKKMREEMEREAGLDLGR</sequence>
<dbReference type="Proteomes" id="UP000002975">
    <property type="component" value="Unassembled WGS sequence"/>
</dbReference>
<protein>
    <submittedName>
        <fullName evidence="1">Uncharacterized protein</fullName>
    </submittedName>
</protein>
<evidence type="ECO:0000313" key="1">
    <source>
        <dbReference type="EMBL" id="EFS22380.1"/>
    </source>
</evidence>
<gene>
    <name evidence="1" type="ORF">FSBG_01877</name>
</gene>
<reference evidence="1 2" key="1">
    <citation type="submission" date="2009-02" db="EMBL/GenBank/DDBJ databases">
        <title>The Genome Sequence of Fusobacterium sp. 3_1_5R.</title>
        <authorList>
            <consortium name="The Broad Institute Genome Sequencing Platform"/>
            <person name="Ward D."/>
            <person name="Young S.K."/>
            <person name="Kodira C.D."/>
            <person name="Zeng Q."/>
            <person name="Koehrsen M."/>
            <person name="Alvarado L."/>
            <person name="Berlin A."/>
            <person name="Borenstein D."/>
            <person name="Chen Z."/>
            <person name="Engels R."/>
            <person name="Freedman E."/>
            <person name="Gellesch M."/>
            <person name="Goldberg J."/>
            <person name="Griggs A."/>
            <person name="Gujja S."/>
            <person name="Heiman D."/>
            <person name="Hepburn T."/>
            <person name="Howarth C."/>
            <person name="Jen D."/>
            <person name="Larson L."/>
            <person name="Lewis B."/>
            <person name="Mehta T."/>
            <person name="Park D."/>
            <person name="Pearson M."/>
            <person name="Roberts A."/>
            <person name="Saif S."/>
            <person name="Shea T."/>
            <person name="Shenoy N."/>
            <person name="Sisk P."/>
            <person name="Stolte C."/>
            <person name="Sykes S."/>
            <person name="Walk T."/>
            <person name="White J."/>
            <person name="Yandava C."/>
            <person name="Allen-Vercoe E."/>
            <person name="Strauss J."/>
            <person name="Ambrose C."/>
            <person name="Lander E."/>
            <person name="Nusbaum C."/>
            <person name="Galagan J."/>
            <person name="Birren B."/>
        </authorList>
    </citation>
    <scope>NUCLEOTIDE SEQUENCE [LARGE SCALE GENOMIC DNA]</scope>
    <source>
        <strain evidence="1 2">3_1_5R</strain>
    </source>
</reference>
<keyword evidence="2" id="KW-1185">Reference proteome</keyword>
<evidence type="ECO:0000313" key="2">
    <source>
        <dbReference type="Proteomes" id="UP000002975"/>
    </source>
</evidence>
<organism evidence="1 2">
    <name type="scientific">Fusobacterium gonidiaformans 3-1-5R</name>
    <dbReference type="NCBI Taxonomy" id="469605"/>
    <lineage>
        <taxon>Bacteria</taxon>
        <taxon>Fusobacteriati</taxon>
        <taxon>Fusobacteriota</taxon>
        <taxon>Fusobacteriia</taxon>
        <taxon>Fusobacteriales</taxon>
        <taxon>Fusobacteriaceae</taxon>
        <taxon>Fusobacterium</taxon>
    </lineage>
</organism>
<dbReference type="HOGENOM" id="CLU_2522769_0_0_0"/>
<dbReference type="BioCyc" id="FSP469605-HMP:GTSP-1922-MONOMER"/>